<dbReference type="PANTHER" id="PTHR42781">
    <property type="entry name" value="SPERMIDINE/PUTRESCINE IMPORT ATP-BINDING PROTEIN POTA"/>
    <property type="match status" value="1"/>
</dbReference>
<dbReference type="InterPro" id="IPR027417">
    <property type="entry name" value="P-loop_NTPase"/>
</dbReference>
<sequence length="96" mass="10815">MLKVRNITKKFETLVLKNISFEVKRGEYFVLLGKSGVGKTMLLEIIAGLLEPDSGSIGLNGHDITKEKIQKRYIGIVYQDQALFPHLSVHENIAYP</sequence>
<dbReference type="PANTHER" id="PTHR42781:SF4">
    <property type="entry name" value="SPERMIDINE_PUTRESCINE IMPORT ATP-BINDING PROTEIN POTA"/>
    <property type="match status" value="1"/>
</dbReference>
<dbReference type="Gene3D" id="3.40.50.300">
    <property type="entry name" value="P-loop containing nucleotide triphosphate hydrolases"/>
    <property type="match status" value="1"/>
</dbReference>
<dbReference type="EMBL" id="BARS01010874">
    <property type="protein sequence ID" value="GAF98122.1"/>
    <property type="molecule type" value="Genomic_DNA"/>
</dbReference>
<protein>
    <recommendedName>
        <fullName evidence="2">ABC transporter domain-containing protein</fullName>
    </recommendedName>
</protein>
<dbReference type="GO" id="GO:0016887">
    <property type="term" value="F:ATP hydrolysis activity"/>
    <property type="evidence" value="ECO:0007669"/>
    <property type="project" value="InterPro"/>
</dbReference>
<dbReference type="AlphaFoldDB" id="X0UCL3"/>
<evidence type="ECO:0000256" key="1">
    <source>
        <dbReference type="ARBA" id="ARBA00022448"/>
    </source>
</evidence>
<name>X0UCL3_9ZZZZ</name>
<keyword evidence="1" id="KW-0813">Transport</keyword>
<feature type="domain" description="ABC transporter" evidence="2">
    <location>
        <begin position="16"/>
        <end position="92"/>
    </location>
</feature>
<gene>
    <name evidence="3" type="ORF">S01H1_19987</name>
</gene>
<organism evidence="3">
    <name type="scientific">marine sediment metagenome</name>
    <dbReference type="NCBI Taxonomy" id="412755"/>
    <lineage>
        <taxon>unclassified sequences</taxon>
        <taxon>metagenomes</taxon>
        <taxon>ecological metagenomes</taxon>
    </lineage>
</organism>
<dbReference type="InterPro" id="IPR050093">
    <property type="entry name" value="ABC_SmlMolc_Importer"/>
</dbReference>
<comment type="caution">
    <text evidence="3">The sequence shown here is derived from an EMBL/GenBank/DDBJ whole genome shotgun (WGS) entry which is preliminary data.</text>
</comment>
<feature type="non-terminal residue" evidence="3">
    <location>
        <position position="96"/>
    </location>
</feature>
<evidence type="ECO:0000313" key="3">
    <source>
        <dbReference type="EMBL" id="GAF98122.1"/>
    </source>
</evidence>
<evidence type="ECO:0000259" key="2">
    <source>
        <dbReference type="Pfam" id="PF00005"/>
    </source>
</evidence>
<reference evidence="3" key="1">
    <citation type="journal article" date="2014" name="Front. Microbiol.">
        <title>High frequency of phylogenetically diverse reductive dehalogenase-homologous genes in deep subseafloor sedimentary metagenomes.</title>
        <authorList>
            <person name="Kawai M."/>
            <person name="Futagami T."/>
            <person name="Toyoda A."/>
            <person name="Takaki Y."/>
            <person name="Nishi S."/>
            <person name="Hori S."/>
            <person name="Arai W."/>
            <person name="Tsubouchi T."/>
            <person name="Morono Y."/>
            <person name="Uchiyama I."/>
            <person name="Ito T."/>
            <person name="Fujiyama A."/>
            <person name="Inagaki F."/>
            <person name="Takami H."/>
        </authorList>
    </citation>
    <scope>NUCLEOTIDE SEQUENCE</scope>
    <source>
        <strain evidence="3">Expedition CK06-06</strain>
    </source>
</reference>
<dbReference type="Pfam" id="PF00005">
    <property type="entry name" value="ABC_tran"/>
    <property type="match status" value="1"/>
</dbReference>
<dbReference type="InterPro" id="IPR003439">
    <property type="entry name" value="ABC_transporter-like_ATP-bd"/>
</dbReference>
<accession>X0UCL3</accession>
<dbReference type="GO" id="GO:0005524">
    <property type="term" value="F:ATP binding"/>
    <property type="evidence" value="ECO:0007669"/>
    <property type="project" value="InterPro"/>
</dbReference>
<dbReference type="SUPFAM" id="SSF52540">
    <property type="entry name" value="P-loop containing nucleoside triphosphate hydrolases"/>
    <property type="match status" value="1"/>
</dbReference>
<proteinExistence type="predicted"/>